<keyword evidence="2" id="KW-1133">Transmembrane helix</keyword>
<sequence length="225" mass="25716">MSKNSEDHWIPLADLMTGLMMVFMLIAILYMHKIGSAAAEYSSSKSSLGRDLCQEFADDLNGWGAECDQQNLVVRFKSPDVLFDTGSDRLKPEFIAILNDFFPRYIEVLSKSQYKNKIEEIRIEGHTSSHWRVGVSDDQAYFMNMQLSQARTLSVLQYLLTSPSIKDKDWVKKYLTANGLSSSKLIYNEDGSENQQGSQRVEFKVRTKADEYIQNIIDDLGQESR</sequence>
<dbReference type="InterPro" id="IPR006665">
    <property type="entry name" value="OmpA-like"/>
</dbReference>
<dbReference type="GO" id="GO:0016020">
    <property type="term" value="C:membrane"/>
    <property type="evidence" value="ECO:0007669"/>
    <property type="project" value="UniProtKB-UniRule"/>
</dbReference>
<dbReference type="PROSITE" id="PS51123">
    <property type="entry name" value="OMPA_2"/>
    <property type="match status" value="1"/>
</dbReference>
<evidence type="ECO:0000313" key="5">
    <source>
        <dbReference type="Proteomes" id="UP000189800"/>
    </source>
</evidence>
<organism evidence="4 5">
    <name type="scientific">Moraxella pluranimalium</name>
    <dbReference type="NCBI Taxonomy" id="470453"/>
    <lineage>
        <taxon>Bacteria</taxon>
        <taxon>Pseudomonadati</taxon>
        <taxon>Pseudomonadota</taxon>
        <taxon>Gammaproteobacteria</taxon>
        <taxon>Moraxellales</taxon>
        <taxon>Moraxellaceae</taxon>
        <taxon>Moraxella</taxon>
    </lineage>
</organism>
<feature type="transmembrane region" description="Helical" evidence="2">
    <location>
        <begin position="12"/>
        <end position="31"/>
    </location>
</feature>
<protein>
    <recommendedName>
        <fullName evidence="3">OmpA-like domain-containing protein</fullName>
    </recommendedName>
</protein>
<name>A0A1T0CM82_9GAMM</name>
<evidence type="ECO:0000259" key="3">
    <source>
        <dbReference type="PROSITE" id="PS51123"/>
    </source>
</evidence>
<dbReference type="InterPro" id="IPR050330">
    <property type="entry name" value="Bact_OuterMem_StrucFunc"/>
</dbReference>
<gene>
    <name evidence="4" type="ORF">B0680_07225</name>
</gene>
<feature type="domain" description="OmpA-like" evidence="3">
    <location>
        <begin position="70"/>
        <end position="209"/>
    </location>
</feature>
<dbReference type="OrthoDB" id="9793443at2"/>
<accession>A0A1T0CM82</accession>
<keyword evidence="5" id="KW-1185">Reference proteome</keyword>
<dbReference type="RefSeq" id="WP_078254429.1">
    <property type="nucleotide sequence ID" value="NZ_MUYU01000017.1"/>
</dbReference>
<dbReference type="Gene3D" id="3.30.1330.60">
    <property type="entry name" value="OmpA-like domain"/>
    <property type="match status" value="1"/>
</dbReference>
<keyword evidence="2" id="KW-0812">Transmembrane</keyword>
<dbReference type="InterPro" id="IPR036737">
    <property type="entry name" value="OmpA-like_sf"/>
</dbReference>
<dbReference type="SUPFAM" id="SSF103088">
    <property type="entry name" value="OmpA-like"/>
    <property type="match status" value="1"/>
</dbReference>
<evidence type="ECO:0000313" key="4">
    <source>
        <dbReference type="EMBL" id="OOS23359.1"/>
    </source>
</evidence>
<evidence type="ECO:0000256" key="1">
    <source>
        <dbReference type="PROSITE-ProRule" id="PRU00473"/>
    </source>
</evidence>
<dbReference type="STRING" id="470453.B0680_07225"/>
<dbReference type="Pfam" id="PF00691">
    <property type="entry name" value="OmpA"/>
    <property type="match status" value="1"/>
</dbReference>
<dbReference type="PANTHER" id="PTHR30329:SF21">
    <property type="entry name" value="LIPOPROTEIN YIAD-RELATED"/>
    <property type="match status" value="1"/>
</dbReference>
<comment type="caution">
    <text evidence="4">The sequence shown here is derived from an EMBL/GenBank/DDBJ whole genome shotgun (WGS) entry which is preliminary data.</text>
</comment>
<dbReference type="AlphaFoldDB" id="A0A1T0CM82"/>
<dbReference type="CDD" id="cd07185">
    <property type="entry name" value="OmpA_C-like"/>
    <property type="match status" value="1"/>
</dbReference>
<evidence type="ECO:0000256" key="2">
    <source>
        <dbReference type="SAM" id="Phobius"/>
    </source>
</evidence>
<keyword evidence="1 2" id="KW-0472">Membrane</keyword>
<dbReference type="EMBL" id="MUYU01000017">
    <property type="protein sequence ID" value="OOS23359.1"/>
    <property type="molecule type" value="Genomic_DNA"/>
</dbReference>
<dbReference type="Proteomes" id="UP000189800">
    <property type="component" value="Unassembled WGS sequence"/>
</dbReference>
<proteinExistence type="predicted"/>
<dbReference type="PANTHER" id="PTHR30329">
    <property type="entry name" value="STATOR ELEMENT OF FLAGELLAR MOTOR COMPLEX"/>
    <property type="match status" value="1"/>
</dbReference>
<reference evidence="4 5" key="1">
    <citation type="submission" date="2017-02" db="EMBL/GenBank/DDBJ databases">
        <title>Draft genome sequence of Moraxella pluranimalium CCUG 54913T type strain.</title>
        <authorList>
            <person name="Salva-Serra F."/>
            <person name="Engstrom-Jakobsson H."/>
            <person name="Thorell K."/>
            <person name="Jaen-Luchoro D."/>
            <person name="Gonzales-Siles L."/>
            <person name="Karlsson R."/>
            <person name="Yazdan S."/>
            <person name="Boulund F."/>
            <person name="Johnning A."/>
            <person name="Engstrand L."/>
            <person name="Kristiansson E."/>
            <person name="Moore E."/>
        </authorList>
    </citation>
    <scope>NUCLEOTIDE SEQUENCE [LARGE SCALE GENOMIC DNA]</scope>
    <source>
        <strain evidence="4 5">CCUG 54913</strain>
    </source>
</reference>